<dbReference type="EMBL" id="CP034234">
    <property type="protein sequence ID" value="AZK43709.1"/>
    <property type="molecule type" value="Genomic_DNA"/>
</dbReference>
<protein>
    <submittedName>
        <fullName evidence="1">Uncharacterized protein</fullName>
    </submittedName>
</protein>
<name>A0A3S5HK34_9FIRM</name>
<dbReference type="AlphaFoldDB" id="A0A3S5HK34"/>
<gene>
    <name evidence="1" type="ORF">EEI45_01920</name>
</gene>
<organism evidence="1 2">
    <name type="scientific">Erysipelothrix piscisicarius</name>
    <dbReference type="NCBI Taxonomy" id="2485784"/>
    <lineage>
        <taxon>Bacteria</taxon>
        <taxon>Bacillati</taxon>
        <taxon>Bacillota</taxon>
        <taxon>Erysipelotrichia</taxon>
        <taxon>Erysipelotrichales</taxon>
        <taxon>Erysipelotrichaceae</taxon>
        <taxon>Erysipelothrix</taxon>
    </lineage>
</organism>
<evidence type="ECO:0000313" key="1">
    <source>
        <dbReference type="EMBL" id="AZK43709.1"/>
    </source>
</evidence>
<evidence type="ECO:0000313" key="2">
    <source>
        <dbReference type="Proteomes" id="UP000278804"/>
    </source>
</evidence>
<proteinExistence type="predicted"/>
<sequence>MGLVYAMSEIKDKRQGGHDCTFNGFLEDYLNCDQAQYKELLENVLEMDDSVRVLENVRIHINKDLVANKIIRYKDVHKIPKGYIKAPLILYSEGHEREFALILVDRNYLEAKGIYYCLTEQGGILGAYRHNVLVLPIEETEIILELLKLLPSDLPTIASRQREQDRRHYRDTEHLIESAITKGQENIQYINQSLRDDPQGRADRIHQTIASWYLLKKMLYVQYMMDKDTLLNTNQGDIKLHRQKAKEYCNKIEFIPFSELWRI</sequence>
<keyword evidence="2" id="KW-1185">Reference proteome</keyword>
<dbReference type="Proteomes" id="UP000278804">
    <property type="component" value="Chromosome"/>
</dbReference>
<reference evidence="1 2" key="1">
    <citation type="journal article" date="2020" name="Int. J. Syst. Evol. Microbiol.">
        <title>Description of Erysipelothrix piscisicarius sp. nov., an emergent fish pathogen, and assessment of virulence using a tiger barb (Puntigrus tetrazona) infection model.</title>
        <authorList>
            <person name="Pomaranski E.K."/>
            <person name="Griffin M.J."/>
            <person name="Camus A.C."/>
            <person name="Armwood A.R."/>
            <person name="Shelley J."/>
            <person name="Waldbieser G.C."/>
            <person name="LaFrentz B.R."/>
            <person name="Garcia J.C."/>
            <person name="Yanong R."/>
            <person name="Soto E."/>
        </authorList>
    </citation>
    <scope>NUCLEOTIDE SEQUENCE [LARGE SCALE GENOMIC DNA]</scope>
    <source>
        <strain evidence="1 2">15TAL0474</strain>
    </source>
</reference>
<accession>A0A3S5HK34</accession>
<dbReference type="KEGG" id="eri:EEI45_01920"/>
<dbReference type="RefSeq" id="WP_125163926.1">
    <property type="nucleotide sequence ID" value="NZ_CP034234.1"/>
</dbReference>